<keyword evidence="4" id="KW-1185">Reference proteome</keyword>
<dbReference type="SMART" id="SM01026">
    <property type="entry name" value="Beach"/>
    <property type="match status" value="1"/>
</dbReference>
<dbReference type="GO" id="GO:0019901">
    <property type="term" value="F:protein kinase binding"/>
    <property type="evidence" value="ECO:0007669"/>
    <property type="project" value="TreeGrafter"/>
</dbReference>
<dbReference type="STRING" id="667725.A0A0L0F4I4"/>
<dbReference type="InterPro" id="IPR011993">
    <property type="entry name" value="PH-like_dom_sf"/>
</dbReference>
<dbReference type="RefSeq" id="XP_014145446.1">
    <property type="nucleotide sequence ID" value="XM_014289971.1"/>
</dbReference>
<dbReference type="GeneID" id="25916416"/>
<dbReference type="AlphaFoldDB" id="A0A0L0F4I4"/>
<dbReference type="InterPro" id="IPR036372">
    <property type="entry name" value="BEACH_dom_sf"/>
</dbReference>
<evidence type="ECO:0000313" key="4">
    <source>
        <dbReference type="Proteomes" id="UP000054560"/>
    </source>
</evidence>
<feature type="domain" description="BEACH-type PH" evidence="2">
    <location>
        <begin position="19"/>
        <end position="126"/>
    </location>
</feature>
<accession>A0A0L0F4I4</accession>
<dbReference type="PANTHER" id="PTHR13743:SF162">
    <property type="entry name" value="NEUROBEACHIN"/>
    <property type="match status" value="1"/>
</dbReference>
<dbReference type="Pfam" id="PF02138">
    <property type="entry name" value="Beach"/>
    <property type="match status" value="1"/>
</dbReference>
<evidence type="ECO:0000313" key="3">
    <source>
        <dbReference type="EMBL" id="KNC71544.1"/>
    </source>
</evidence>
<evidence type="ECO:0000259" key="2">
    <source>
        <dbReference type="PROSITE" id="PS51783"/>
    </source>
</evidence>
<organism evidence="3 4">
    <name type="scientific">Sphaeroforma arctica JP610</name>
    <dbReference type="NCBI Taxonomy" id="667725"/>
    <lineage>
        <taxon>Eukaryota</taxon>
        <taxon>Ichthyosporea</taxon>
        <taxon>Ichthyophonida</taxon>
        <taxon>Sphaeroforma</taxon>
    </lineage>
</organism>
<protein>
    <recommendedName>
        <fullName evidence="5">BEACH domain-containing protein</fullName>
    </recommendedName>
</protein>
<dbReference type="InterPro" id="IPR000409">
    <property type="entry name" value="BEACH_dom"/>
</dbReference>
<proteinExistence type="predicted"/>
<evidence type="ECO:0008006" key="5">
    <source>
        <dbReference type="Google" id="ProtNLM"/>
    </source>
</evidence>
<dbReference type="GO" id="GO:0008104">
    <property type="term" value="P:intracellular protein localization"/>
    <property type="evidence" value="ECO:0007669"/>
    <property type="project" value="TreeGrafter"/>
</dbReference>
<dbReference type="Gene3D" id="2.30.29.30">
    <property type="entry name" value="Pleckstrin-homology domain (PH domain)/Phosphotyrosine-binding domain (PTB)"/>
    <property type="match status" value="1"/>
</dbReference>
<dbReference type="PROSITE" id="PS51783">
    <property type="entry name" value="PH_BEACH"/>
    <property type="match status" value="1"/>
</dbReference>
<dbReference type="eggNOG" id="KOG1787">
    <property type="taxonomic scope" value="Eukaryota"/>
</dbReference>
<dbReference type="GO" id="GO:0005829">
    <property type="term" value="C:cytosol"/>
    <property type="evidence" value="ECO:0007669"/>
    <property type="project" value="TreeGrafter"/>
</dbReference>
<sequence>MMAKQLPTMADIASLARAGIVAATTKKITCDIVTPGLTCSGTLKLTSSAFSVTVNMDDLQVEGDSKYMAYIDSIGGTWPYNLVEAVYPRRHMLRTTAVEIFLTNQKPLMFVFSNSDDLATVIRALPASWLGIGRKGFLGLRSDLRSAPEIFAIADITKRWQQRQMTNFEYLMRINTLSGRTYNDLNQYPVFPWVLSNYTSEILDLSDPANYRDLSKPVGALNETRLKSFVERCDCGCWCIPVFT</sequence>
<evidence type="ECO:0000259" key="1">
    <source>
        <dbReference type="PROSITE" id="PS50197"/>
    </source>
</evidence>
<dbReference type="InterPro" id="IPR023362">
    <property type="entry name" value="PH-BEACH_dom"/>
</dbReference>
<dbReference type="Proteomes" id="UP000054560">
    <property type="component" value="Unassembled WGS sequence"/>
</dbReference>
<dbReference type="OrthoDB" id="26681at2759"/>
<dbReference type="PROSITE" id="PS50197">
    <property type="entry name" value="BEACH"/>
    <property type="match status" value="1"/>
</dbReference>
<dbReference type="InterPro" id="IPR050865">
    <property type="entry name" value="BEACH_Domain"/>
</dbReference>
<dbReference type="SUPFAM" id="SSF50729">
    <property type="entry name" value="PH domain-like"/>
    <property type="match status" value="1"/>
</dbReference>
<name>A0A0L0F4I4_9EUKA</name>
<dbReference type="SUPFAM" id="SSF81837">
    <property type="entry name" value="BEACH domain"/>
    <property type="match status" value="1"/>
</dbReference>
<feature type="domain" description="BEACH" evidence="1">
    <location>
        <begin position="145"/>
        <end position="244"/>
    </location>
</feature>
<reference evidence="3 4" key="1">
    <citation type="submission" date="2011-02" db="EMBL/GenBank/DDBJ databases">
        <title>The Genome Sequence of Sphaeroforma arctica JP610.</title>
        <authorList>
            <consortium name="The Broad Institute Genome Sequencing Platform"/>
            <person name="Russ C."/>
            <person name="Cuomo C."/>
            <person name="Young S.K."/>
            <person name="Zeng Q."/>
            <person name="Gargeya S."/>
            <person name="Alvarado L."/>
            <person name="Berlin A."/>
            <person name="Chapman S.B."/>
            <person name="Chen Z."/>
            <person name="Freedman E."/>
            <person name="Gellesch M."/>
            <person name="Goldberg J."/>
            <person name="Griggs A."/>
            <person name="Gujja S."/>
            <person name="Heilman E."/>
            <person name="Heiman D."/>
            <person name="Howarth C."/>
            <person name="Mehta T."/>
            <person name="Neiman D."/>
            <person name="Pearson M."/>
            <person name="Roberts A."/>
            <person name="Saif S."/>
            <person name="Shea T."/>
            <person name="Shenoy N."/>
            <person name="Sisk P."/>
            <person name="Stolte C."/>
            <person name="Sykes S."/>
            <person name="White J."/>
            <person name="Yandava C."/>
            <person name="Burger G."/>
            <person name="Gray M.W."/>
            <person name="Holland P.W.H."/>
            <person name="King N."/>
            <person name="Lang F.B.F."/>
            <person name="Roger A.J."/>
            <person name="Ruiz-Trillo I."/>
            <person name="Haas B."/>
            <person name="Nusbaum C."/>
            <person name="Birren B."/>
        </authorList>
    </citation>
    <scope>NUCLEOTIDE SEQUENCE [LARGE SCALE GENOMIC DNA]</scope>
    <source>
        <strain evidence="3 4">JP610</strain>
    </source>
</reference>
<dbReference type="PANTHER" id="PTHR13743">
    <property type="entry name" value="BEIGE/BEACH-RELATED"/>
    <property type="match status" value="1"/>
</dbReference>
<dbReference type="EMBL" id="KQ248574">
    <property type="protein sequence ID" value="KNC71544.1"/>
    <property type="molecule type" value="Genomic_DNA"/>
</dbReference>
<gene>
    <name evidence="3" type="ORF">SARC_15912</name>
</gene>
<dbReference type="Gene3D" id="1.10.1540.10">
    <property type="entry name" value="BEACH domain"/>
    <property type="match status" value="1"/>
</dbReference>
<dbReference type="Pfam" id="PF14844">
    <property type="entry name" value="PH_BEACH"/>
    <property type="match status" value="1"/>
</dbReference>
<dbReference type="GO" id="GO:0016020">
    <property type="term" value="C:membrane"/>
    <property type="evidence" value="ECO:0007669"/>
    <property type="project" value="TreeGrafter"/>
</dbReference>